<reference evidence="4" key="1">
    <citation type="journal article" date="2019" name="Int. J. Syst. Evol. Microbiol.">
        <title>The Global Catalogue of Microorganisms (GCM) 10K type strain sequencing project: providing services to taxonomists for standard genome sequencing and annotation.</title>
        <authorList>
            <consortium name="The Broad Institute Genomics Platform"/>
            <consortium name="The Broad Institute Genome Sequencing Center for Infectious Disease"/>
            <person name="Wu L."/>
            <person name="Ma J."/>
        </authorList>
    </citation>
    <scope>NUCLEOTIDE SEQUENCE [LARGE SCALE GENOMIC DNA]</scope>
    <source>
        <strain evidence="4">JCM 16902</strain>
    </source>
</reference>
<name>A0ABP7ASY6_9ACTN</name>
<dbReference type="InterPro" id="IPR036390">
    <property type="entry name" value="WH_DNA-bd_sf"/>
</dbReference>
<dbReference type="EMBL" id="BAAAZO010000013">
    <property type="protein sequence ID" value="GAA3639733.1"/>
    <property type="molecule type" value="Genomic_DNA"/>
</dbReference>
<dbReference type="PANTHER" id="PTHR43252:SF2">
    <property type="entry name" value="TRANSCRIPTION REGULATOR, PADR-LIKE FAMILY"/>
    <property type="match status" value="1"/>
</dbReference>
<dbReference type="InterPro" id="IPR005149">
    <property type="entry name" value="Tscrpt_reg_PadR_N"/>
</dbReference>
<accession>A0ABP7ASY6</accession>
<proteinExistence type="predicted"/>
<evidence type="ECO:0000313" key="3">
    <source>
        <dbReference type="EMBL" id="GAA3639733.1"/>
    </source>
</evidence>
<dbReference type="Proteomes" id="UP001501074">
    <property type="component" value="Unassembled WGS sequence"/>
</dbReference>
<dbReference type="SUPFAM" id="SSF46785">
    <property type="entry name" value="Winged helix' DNA-binding domain"/>
    <property type="match status" value="1"/>
</dbReference>
<protein>
    <recommendedName>
        <fullName evidence="2">Transcription regulator PadR N-terminal domain-containing protein</fullName>
    </recommendedName>
</protein>
<evidence type="ECO:0000256" key="1">
    <source>
        <dbReference type="SAM" id="MobiDB-lite"/>
    </source>
</evidence>
<gene>
    <name evidence="3" type="ORF">GCM10022223_68560</name>
</gene>
<dbReference type="Pfam" id="PF03551">
    <property type="entry name" value="PadR"/>
    <property type="match status" value="1"/>
</dbReference>
<dbReference type="CDD" id="cd00090">
    <property type="entry name" value="HTH_ARSR"/>
    <property type="match status" value="1"/>
</dbReference>
<feature type="compositionally biased region" description="Low complexity" evidence="1">
    <location>
        <begin position="328"/>
        <end position="337"/>
    </location>
</feature>
<feature type="region of interest" description="Disordered" evidence="1">
    <location>
        <begin position="1"/>
        <end position="164"/>
    </location>
</feature>
<feature type="compositionally biased region" description="Basic and acidic residues" evidence="1">
    <location>
        <begin position="1"/>
        <end position="20"/>
    </location>
</feature>
<feature type="domain" description="Transcription regulator PadR N-terminal" evidence="2">
    <location>
        <begin position="171"/>
        <end position="243"/>
    </location>
</feature>
<comment type="caution">
    <text evidence="3">The sequence shown here is derived from an EMBL/GenBank/DDBJ whole genome shotgun (WGS) entry which is preliminary data.</text>
</comment>
<dbReference type="Gene3D" id="1.10.10.10">
    <property type="entry name" value="Winged helix-like DNA-binding domain superfamily/Winged helix DNA-binding domain"/>
    <property type="match status" value="1"/>
</dbReference>
<dbReference type="InterPro" id="IPR036388">
    <property type="entry name" value="WH-like_DNA-bd_sf"/>
</dbReference>
<feature type="compositionally biased region" description="Gly residues" evidence="1">
    <location>
        <begin position="43"/>
        <end position="74"/>
    </location>
</feature>
<dbReference type="InterPro" id="IPR011991">
    <property type="entry name" value="ArsR-like_HTH"/>
</dbReference>
<keyword evidence="4" id="KW-1185">Reference proteome</keyword>
<dbReference type="RefSeq" id="WP_231486538.1">
    <property type="nucleotide sequence ID" value="NZ_BAAAZO010000013.1"/>
</dbReference>
<feature type="region of interest" description="Disordered" evidence="1">
    <location>
        <begin position="310"/>
        <end position="343"/>
    </location>
</feature>
<feature type="compositionally biased region" description="Gly residues" evidence="1">
    <location>
        <begin position="110"/>
        <end position="151"/>
    </location>
</feature>
<evidence type="ECO:0000259" key="2">
    <source>
        <dbReference type="Pfam" id="PF03551"/>
    </source>
</evidence>
<evidence type="ECO:0000313" key="4">
    <source>
        <dbReference type="Proteomes" id="UP001501074"/>
    </source>
</evidence>
<dbReference type="PANTHER" id="PTHR43252">
    <property type="entry name" value="TRANSCRIPTIONAL REGULATOR YQJI"/>
    <property type="match status" value="1"/>
</dbReference>
<sequence length="343" mass="34974">MKQAEKNNDEQAYEAGHDDPAWGSPDADEGDGRRGRGRRFGRGRFGPGRGLGSPGGRGSGPGFGPGGLGFGPGFGPRAAGRGIDPEDFPEDEDGRGGFGDGRPGGHRGFGRFGQGPFGPGGFGPGGFGPGGFGPGGFGRGGWGPGGGGPGRGEGRGGRGGRRPRGNVRAAILALLAEEPAQGYHGYAIMGELTKRSGGLWRPSPGSVYPVLQQLQDEGLVRAEDAEGGRKVFSITDAGRESVQQNPSEYAEPWAMAGPGQRQRVQTLFEGMGALGQATQQVARLGSDEQVERARLALDEARRRIYLILAEDQAAGPAPEPGASGGASDGASDGAPDGASDDAE</sequence>
<organism evidence="3 4">
    <name type="scientific">Kineosporia mesophila</name>
    <dbReference type="NCBI Taxonomy" id="566012"/>
    <lineage>
        <taxon>Bacteria</taxon>
        <taxon>Bacillati</taxon>
        <taxon>Actinomycetota</taxon>
        <taxon>Actinomycetes</taxon>
        <taxon>Kineosporiales</taxon>
        <taxon>Kineosporiaceae</taxon>
        <taxon>Kineosporia</taxon>
    </lineage>
</organism>